<protein>
    <submittedName>
        <fullName evidence="2">Uncharacterized protein</fullName>
    </submittedName>
</protein>
<accession>A0AA48W9N4</accession>
<evidence type="ECO:0000313" key="3">
    <source>
        <dbReference type="Proteomes" id="UP000662888"/>
    </source>
</evidence>
<keyword evidence="1" id="KW-1133">Transmembrane helix</keyword>
<keyword evidence="1" id="KW-0812">Transmembrane</keyword>
<feature type="transmembrane region" description="Helical" evidence="1">
    <location>
        <begin position="87"/>
        <end position="105"/>
    </location>
</feature>
<dbReference type="Proteomes" id="UP000662888">
    <property type="component" value="Chromosome"/>
</dbReference>
<sequence>MTTPENPYAPPESLPARYVTPRLRRLAYVLAALAATHLLAVIASHHRYASLARGAAVSDVNWITSVLSFLCLYGGATILARGHARGRMLFVVAVGGLTMSLRAWWPYSEAAMLVISAIGLAAAGALLAHFSRQQLRDAGLR</sequence>
<evidence type="ECO:0000256" key="1">
    <source>
        <dbReference type="SAM" id="Phobius"/>
    </source>
</evidence>
<feature type="transmembrane region" description="Helical" evidence="1">
    <location>
        <begin position="60"/>
        <end position="80"/>
    </location>
</feature>
<gene>
    <name evidence="2" type="ORF">IV454_20220</name>
</gene>
<dbReference type="EMBL" id="CP065053">
    <property type="protein sequence ID" value="QPI47886.1"/>
    <property type="molecule type" value="Genomic_DNA"/>
</dbReference>
<name>A0AA48W9N4_9BURK</name>
<feature type="transmembrane region" description="Helical" evidence="1">
    <location>
        <begin position="26"/>
        <end position="48"/>
    </location>
</feature>
<evidence type="ECO:0000313" key="2">
    <source>
        <dbReference type="EMBL" id="QPI47886.1"/>
    </source>
</evidence>
<feature type="transmembrane region" description="Helical" evidence="1">
    <location>
        <begin position="111"/>
        <end position="131"/>
    </location>
</feature>
<dbReference type="RefSeq" id="WP_206087541.1">
    <property type="nucleotide sequence ID" value="NZ_CP065053.1"/>
</dbReference>
<proteinExistence type="predicted"/>
<keyword evidence="1" id="KW-0472">Membrane</keyword>
<organism evidence="2 3">
    <name type="scientific">Massilia antarctica</name>
    <dbReference type="NCBI Taxonomy" id="2765360"/>
    <lineage>
        <taxon>Bacteria</taxon>
        <taxon>Pseudomonadati</taxon>
        <taxon>Pseudomonadota</taxon>
        <taxon>Betaproteobacteria</taxon>
        <taxon>Burkholderiales</taxon>
        <taxon>Oxalobacteraceae</taxon>
        <taxon>Telluria group</taxon>
        <taxon>Massilia</taxon>
    </lineage>
</organism>
<keyword evidence="3" id="KW-1185">Reference proteome</keyword>
<reference evidence="2 3" key="1">
    <citation type="submission" date="2020-11" db="EMBL/GenBank/DDBJ databases">
        <authorList>
            <person name="Sun Q."/>
        </authorList>
    </citation>
    <scope>NUCLEOTIDE SEQUENCE [LARGE SCALE GENOMIC DNA]</scope>
    <source>
        <strain evidence="2 3">P8398</strain>
    </source>
</reference>